<dbReference type="HOGENOM" id="CLU_033501_1_0_1"/>
<evidence type="ECO:0000259" key="1">
    <source>
        <dbReference type="Pfam" id="PF08268"/>
    </source>
</evidence>
<dbReference type="PANTHER" id="PTHR31111:SF133">
    <property type="entry name" value="OS07G0196600 PROTEIN"/>
    <property type="match status" value="1"/>
</dbReference>
<dbReference type="InterPro" id="IPR011047">
    <property type="entry name" value="Quinoprotein_ADH-like_sf"/>
</dbReference>
<reference evidence="3" key="2">
    <citation type="submission" date="2013-12" db="EMBL/GenBank/DDBJ databases">
        <authorList>
            <person name="Yu Y."/>
            <person name="Lee S."/>
            <person name="de Baynast K."/>
            <person name="Wissotski M."/>
            <person name="Liu L."/>
            <person name="Talag J."/>
            <person name="Goicoechea J."/>
            <person name="Angelova A."/>
            <person name="Jetty R."/>
            <person name="Kudrna D."/>
            <person name="Golser W."/>
            <person name="Rivera L."/>
            <person name="Zhang J."/>
            <person name="Wing R."/>
        </authorList>
    </citation>
    <scope>NUCLEOTIDE SEQUENCE</scope>
</reference>
<reference evidence="2 3" key="1">
    <citation type="submission" date="2012-08" db="EMBL/GenBank/DDBJ databases">
        <title>Oryza genome evolution.</title>
        <authorList>
            <person name="Wing R.A."/>
        </authorList>
    </citation>
    <scope>NUCLEOTIDE SEQUENCE</scope>
</reference>
<evidence type="ECO:0000313" key="2">
    <source>
        <dbReference type="EnsemblPlants" id="LPERR07G05550.1"/>
    </source>
</evidence>
<dbReference type="NCBIfam" id="TIGR01640">
    <property type="entry name" value="F_box_assoc_1"/>
    <property type="match status" value="1"/>
</dbReference>
<dbReference type="InterPro" id="IPR036047">
    <property type="entry name" value="F-box-like_dom_sf"/>
</dbReference>
<name>A0A0D9WWJ9_9ORYZ</name>
<dbReference type="Gramene" id="LPERR07G05550.1">
    <property type="protein sequence ID" value="LPERR07G05550.1"/>
    <property type="gene ID" value="LPERR07G05550"/>
</dbReference>
<dbReference type="Proteomes" id="UP000032180">
    <property type="component" value="Chromosome 7"/>
</dbReference>
<dbReference type="PANTHER" id="PTHR31111">
    <property type="entry name" value="BNAA05G37150D PROTEIN-RELATED"/>
    <property type="match status" value="1"/>
</dbReference>
<dbReference type="AlphaFoldDB" id="A0A0D9WWJ9"/>
<dbReference type="SUPFAM" id="SSF50998">
    <property type="entry name" value="Quinoprotein alcohol dehydrogenase-like"/>
    <property type="match status" value="1"/>
</dbReference>
<reference evidence="2" key="3">
    <citation type="submission" date="2015-04" db="UniProtKB">
        <authorList>
            <consortium name="EnsemblPlants"/>
        </authorList>
    </citation>
    <scope>IDENTIFICATION</scope>
</reference>
<proteinExistence type="predicted"/>
<dbReference type="STRING" id="77586.A0A0D9WWJ9"/>
<evidence type="ECO:0000313" key="3">
    <source>
        <dbReference type="Proteomes" id="UP000032180"/>
    </source>
</evidence>
<protein>
    <recommendedName>
        <fullName evidence="1">F-box associated beta-propeller type 3 domain-containing protein</fullName>
    </recommendedName>
</protein>
<accession>A0A0D9WWJ9</accession>
<keyword evidence="3" id="KW-1185">Reference proteome</keyword>
<sequence length="392" mass="43374">MASSKLRAESNSGDLPTDALFELCRLRAVCRSWQTLTSDPLFVAAHRGFHPDPLLAVDYLIRDHGHGVEIVDLSGNVLRRIPSSEIDIFCLNDSGDVRVLLPHGQDSVIMLRTRLDVVCFTRKCHPMGLWVVNPATGVSLALPDCHSDEVEAERTVNFGQVESYAFGHVSSTNQYKALRITCLRPDYRQLCEVITLDGDGTSIGMWRKMQDPPAVICSSNDMKCVAVDGVVYFVMDFNTSDLFEGVMAVEPGSIASFNLETEEWMGTLRVPFLLAAYSLLLKLLSLADLNGCLVTAPNIYNECMDLWFLSDFESSLWVKKYSLPVQYTGFSSVYPLLVLDDGRILLTHARGFIESYDPRTGTSANVFNMSGSGPRNVGIYTGSLLSLENPCN</sequence>
<dbReference type="Pfam" id="PF08268">
    <property type="entry name" value="FBA_3"/>
    <property type="match status" value="1"/>
</dbReference>
<feature type="domain" description="F-box associated beta-propeller type 3" evidence="1">
    <location>
        <begin position="117"/>
        <end position="331"/>
    </location>
</feature>
<dbReference type="eggNOG" id="ENOG502R1S4">
    <property type="taxonomic scope" value="Eukaryota"/>
</dbReference>
<dbReference type="InterPro" id="IPR017451">
    <property type="entry name" value="F-box-assoc_interact_dom"/>
</dbReference>
<dbReference type="EnsemblPlants" id="LPERR07G05550.1">
    <property type="protein sequence ID" value="LPERR07G05550.1"/>
    <property type="gene ID" value="LPERR07G05550"/>
</dbReference>
<dbReference type="SUPFAM" id="SSF81383">
    <property type="entry name" value="F-box domain"/>
    <property type="match status" value="1"/>
</dbReference>
<dbReference type="InterPro" id="IPR013187">
    <property type="entry name" value="F-box-assoc_dom_typ3"/>
</dbReference>
<organism evidence="2 3">
    <name type="scientific">Leersia perrieri</name>
    <dbReference type="NCBI Taxonomy" id="77586"/>
    <lineage>
        <taxon>Eukaryota</taxon>
        <taxon>Viridiplantae</taxon>
        <taxon>Streptophyta</taxon>
        <taxon>Embryophyta</taxon>
        <taxon>Tracheophyta</taxon>
        <taxon>Spermatophyta</taxon>
        <taxon>Magnoliopsida</taxon>
        <taxon>Liliopsida</taxon>
        <taxon>Poales</taxon>
        <taxon>Poaceae</taxon>
        <taxon>BOP clade</taxon>
        <taxon>Oryzoideae</taxon>
        <taxon>Oryzeae</taxon>
        <taxon>Oryzinae</taxon>
        <taxon>Leersia</taxon>
    </lineage>
</organism>